<dbReference type="Proteomes" id="UP000715965">
    <property type="component" value="Unassembled WGS sequence"/>
</dbReference>
<reference evidence="2 3" key="1">
    <citation type="submission" date="2020-10" db="EMBL/GenBank/DDBJ databases">
        <title>Draft genome of Ramlibacter aquaticus LMG 30558.</title>
        <authorList>
            <person name="Props R."/>
        </authorList>
    </citation>
    <scope>NUCLEOTIDE SEQUENCE [LARGE SCALE GENOMIC DNA]</scope>
    <source>
        <strain evidence="2 3">LMG 30558</strain>
    </source>
</reference>
<accession>A0ABR9SCQ2</accession>
<name>A0ABR9SCQ2_9BURK</name>
<dbReference type="EMBL" id="JADDOJ010000016">
    <property type="protein sequence ID" value="MBE7940131.1"/>
    <property type="molecule type" value="Genomic_DNA"/>
</dbReference>
<feature type="compositionally biased region" description="Basic and acidic residues" evidence="1">
    <location>
        <begin position="84"/>
        <end position="100"/>
    </location>
</feature>
<gene>
    <name evidence="2" type="ORF">IM725_06055</name>
</gene>
<comment type="caution">
    <text evidence="2">The sequence shown here is derived from an EMBL/GenBank/DDBJ whole genome shotgun (WGS) entry which is preliminary data.</text>
</comment>
<protein>
    <submittedName>
        <fullName evidence="2">Uncharacterized protein</fullName>
    </submittedName>
</protein>
<proteinExistence type="predicted"/>
<feature type="compositionally biased region" description="Basic and acidic residues" evidence="1">
    <location>
        <begin position="49"/>
        <end position="61"/>
    </location>
</feature>
<evidence type="ECO:0000313" key="2">
    <source>
        <dbReference type="EMBL" id="MBE7940131.1"/>
    </source>
</evidence>
<feature type="region of interest" description="Disordered" evidence="1">
    <location>
        <begin position="49"/>
        <end position="100"/>
    </location>
</feature>
<organism evidence="2 3">
    <name type="scientific">Ramlibacter aquaticus</name>
    <dbReference type="NCBI Taxonomy" id="2780094"/>
    <lineage>
        <taxon>Bacteria</taxon>
        <taxon>Pseudomonadati</taxon>
        <taxon>Pseudomonadota</taxon>
        <taxon>Betaproteobacteria</taxon>
        <taxon>Burkholderiales</taxon>
        <taxon>Comamonadaceae</taxon>
        <taxon>Ramlibacter</taxon>
    </lineage>
</organism>
<evidence type="ECO:0000313" key="3">
    <source>
        <dbReference type="Proteomes" id="UP000715965"/>
    </source>
</evidence>
<evidence type="ECO:0000256" key="1">
    <source>
        <dbReference type="SAM" id="MobiDB-lite"/>
    </source>
</evidence>
<sequence length="100" mass="11269">MSKSTERAAKPEKAHVTIDPGMGSFYEWFMTCDRRYRARELVHLARWAHEERSRRAAEPSEARPSNPPAPSATATLGSLAPIAQREEPEGFDHLIDPAMH</sequence>
<keyword evidence="3" id="KW-1185">Reference proteome</keyword>
<dbReference type="RefSeq" id="WP_193779672.1">
    <property type="nucleotide sequence ID" value="NZ_JADDOJ010000016.1"/>
</dbReference>